<name>A0A7K8E1C5_LEURO</name>
<feature type="region of interest" description="Disordered" evidence="1">
    <location>
        <begin position="186"/>
        <end position="232"/>
    </location>
</feature>
<feature type="compositionally biased region" description="Basic and acidic residues" evidence="1">
    <location>
        <begin position="268"/>
        <end position="280"/>
    </location>
</feature>
<accession>A0A7K8E1C5</accession>
<dbReference type="GO" id="GO:0004077">
    <property type="term" value="F:biotin--[biotin carboxyl-carrier protein] ligase activity"/>
    <property type="evidence" value="ECO:0007669"/>
    <property type="project" value="TreeGrafter"/>
</dbReference>
<sequence>PAMLITLCYLYLWARWGPRSAALVRSTVRRLHRSRCSFTFCARQPQPEERVCLRIGGKVFCTGEAQFLDDLNRWSVLLVSPFIHPEKLLPAEHIAFVTESISAQTENLQKGPDSSKEIVKWSDFCSPLAYKPGEPFKLIAEASVDNFSSLGIAFLEDRLQMDNGMVPHRIVSVHLEESALKELAKEKEVKEKSPDMDAVTPAGKAASGRGEEEKCKLEEEKEQEEAGAGEHHHLHLSSCHECLQLENSTIESVKFASAENIPELPDDCSSRTGEKEGESLEKGIKRINLTGKPPNILIYLGSEAAKARFEQVKSVLRECIDAESYTIYQLQQEQVLRDPWVENSLLLVIATEEPIPESSHKQFMTFLSKGGKILGFSSSFTFGGVQVKHKKKLRKAVHELVVTKKDNTEVKLNLLASGCVFEEGVKGDASRMKVLSRLNNADKDTVIVHLTHGSSGGEAILTQAHLELDSNSMDVQSEEDFNLLKMSNSRRYEVLKEILTCLGLSCELSEIPALTPIYLLSPDEEIHLAFLKWLEGNVDAEGLRASSKVSLKFISSWESQVEVTPSLVPVVTEMGSFSSEYFSLKVYQQHLQTKKLGKILLFTEVTTTTMNLLDG</sequence>
<dbReference type="AlphaFoldDB" id="A0A7K8E1C5"/>
<reference evidence="4 5" key="1">
    <citation type="submission" date="2019-09" db="EMBL/GenBank/DDBJ databases">
        <title>Bird 10,000 Genomes (B10K) Project - Family phase.</title>
        <authorList>
            <person name="Zhang G."/>
        </authorList>
    </citation>
    <scope>NUCLEOTIDE SEQUENCE [LARGE SCALE GENOMIC DNA]</scope>
    <source>
        <strain evidence="4">B10K-DU-002-02</strain>
        <tissue evidence="4">Muscle</tissue>
    </source>
</reference>
<evidence type="ECO:0000256" key="1">
    <source>
        <dbReference type="SAM" id="MobiDB-lite"/>
    </source>
</evidence>
<evidence type="ECO:0000313" key="5">
    <source>
        <dbReference type="Proteomes" id="UP000522331"/>
    </source>
</evidence>
<feature type="chain" id="PRO_5029612400" evidence="2">
    <location>
        <begin position="22"/>
        <end position="615"/>
    </location>
</feature>
<feature type="region of interest" description="Disordered" evidence="1">
    <location>
        <begin position="261"/>
        <end position="280"/>
    </location>
</feature>
<feature type="compositionally biased region" description="Basic and acidic residues" evidence="1">
    <location>
        <begin position="186"/>
        <end position="195"/>
    </location>
</feature>
<comment type="caution">
    <text evidence="4">The sequence shown here is derived from an EMBL/GenBank/DDBJ whole genome shotgun (WGS) entry which is preliminary data.</text>
</comment>
<evidence type="ECO:0000256" key="2">
    <source>
        <dbReference type="SAM" id="SignalP"/>
    </source>
</evidence>
<keyword evidence="2" id="KW-0732">Signal</keyword>
<feature type="domain" description="Biotin-protein ligase N-terminal" evidence="3">
    <location>
        <begin position="409"/>
        <end position="520"/>
    </location>
</feature>
<proteinExistence type="predicted"/>
<feature type="compositionally biased region" description="Basic and acidic residues" evidence="1">
    <location>
        <begin position="209"/>
        <end position="219"/>
    </location>
</feature>
<dbReference type="Proteomes" id="UP000522331">
    <property type="component" value="Unassembled WGS sequence"/>
</dbReference>
<protein>
    <submittedName>
        <fullName evidence="4">BPL1 ligase</fullName>
    </submittedName>
</protein>
<feature type="signal peptide" evidence="2">
    <location>
        <begin position="1"/>
        <end position="21"/>
    </location>
</feature>
<keyword evidence="4" id="KW-0436">Ligase</keyword>
<evidence type="ECO:0000259" key="3">
    <source>
        <dbReference type="Pfam" id="PF09825"/>
    </source>
</evidence>
<feature type="domain" description="Biotin-protein ligase N-terminal" evidence="3">
    <location>
        <begin position="295"/>
        <end position="392"/>
    </location>
</feature>
<dbReference type="PANTHER" id="PTHR12835:SF5">
    <property type="entry name" value="BIOTIN--PROTEIN LIGASE"/>
    <property type="match status" value="1"/>
</dbReference>
<keyword evidence="5" id="KW-1185">Reference proteome</keyword>
<evidence type="ECO:0000313" key="4">
    <source>
        <dbReference type="EMBL" id="NXB45546.1"/>
    </source>
</evidence>
<dbReference type="EMBL" id="VZTC01003125">
    <property type="protein sequence ID" value="NXB45546.1"/>
    <property type="molecule type" value="Genomic_DNA"/>
</dbReference>
<dbReference type="Pfam" id="PF09825">
    <property type="entry name" value="BPL_N"/>
    <property type="match status" value="2"/>
</dbReference>
<feature type="non-terminal residue" evidence="4">
    <location>
        <position position="1"/>
    </location>
</feature>
<gene>
    <name evidence="4" type="primary">Hlcs_1</name>
    <name evidence="4" type="ORF">LEUROT_R12764</name>
</gene>
<dbReference type="GO" id="GO:0005737">
    <property type="term" value="C:cytoplasm"/>
    <property type="evidence" value="ECO:0007669"/>
    <property type="project" value="TreeGrafter"/>
</dbReference>
<dbReference type="PANTHER" id="PTHR12835">
    <property type="entry name" value="BIOTIN PROTEIN LIGASE"/>
    <property type="match status" value="1"/>
</dbReference>
<feature type="non-terminal residue" evidence="4">
    <location>
        <position position="615"/>
    </location>
</feature>
<organism evidence="4 5">
    <name type="scientific">Leucopsar rothschildi</name>
    <name type="common">Bali myna</name>
    <name type="synonym">Rothschild's mynah</name>
    <dbReference type="NCBI Taxonomy" id="127929"/>
    <lineage>
        <taxon>Eukaryota</taxon>
        <taxon>Metazoa</taxon>
        <taxon>Chordata</taxon>
        <taxon>Craniata</taxon>
        <taxon>Vertebrata</taxon>
        <taxon>Euteleostomi</taxon>
        <taxon>Archelosauria</taxon>
        <taxon>Archosauria</taxon>
        <taxon>Dinosauria</taxon>
        <taxon>Saurischia</taxon>
        <taxon>Theropoda</taxon>
        <taxon>Coelurosauria</taxon>
        <taxon>Aves</taxon>
        <taxon>Neognathae</taxon>
        <taxon>Neoaves</taxon>
        <taxon>Telluraves</taxon>
        <taxon>Australaves</taxon>
        <taxon>Passeriformes</taxon>
        <taxon>Sturnidae</taxon>
        <taxon>Leucopsar</taxon>
    </lineage>
</organism>
<dbReference type="InterPro" id="IPR019197">
    <property type="entry name" value="Biotin-prot_ligase_N"/>
</dbReference>